<organism evidence="11 12">
    <name type="scientific">Rhodothalassium salexigens DSM 2132</name>
    <dbReference type="NCBI Taxonomy" id="1188247"/>
    <lineage>
        <taxon>Bacteria</taxon>
        <taxon>Pseudomonadati</taxon>
        <taxon>Pseudomonadota</taxon>
        <taxon>Alphaproteobacteria</taxon>
        <taxon>Rhodothalassiales</taxon>
        <taxon>Rhodothalassiaceae</taxon>
        <taxon>Rhodothalassium</taxon>
    </lineage>
</organism>
<dbReference type="PANTHER" id="PTHR21666">
    <property type="entry name" value="PEPTIDASE-RELATED"/>
    <property type="match status" value="1"/>
</dbReference>
<comment type="cofactor">
    <cofactor evidence="1">
        <name>Zn(2+)</name>
        <dbReference type="ChEBI" id="CHEBI:29105"/>
    </cofactor>
</comment>
<evidence type="ECO:0000256" key="8">
    <source>
        <dbReference type="SAM" id="MobiDB-lite"/>
    </source>
</evidence>
<name>A0A4R2PLI3_RHOSA</name>
<dbReference type="OrthoDB" id="9809144at2"/>
<evidence type="ECO:0000256" key="2">
    <source>
        <dbReference type="ARBA" id="ARBA00022670"/>
    </source>
</evidence>
<dbReference type="RefSeq" id="WP_132708000.1">
    <property type="nucleotide sequence ID" value="NZ_JACIGF010000003.1"/>
</dbReference>
<keyword evidence="3" id="KW-0479">Metal-binding</keyword>
<evidence type="ECO:0000256" key="3">
    <source>
        <dbReference type="ARBA" id="ARBA00022723"/>
    </source>
</evidence>
<evidence type="ECO:0000256" key="5">
    <source>
        <dbReference type="ARBA" id="ARBA00022833"/>
    </source>
</evidence>
<evidence type="ECO:0000256" key="4">
    <source>
        <dbReference type="ARBA" id="ARBA00022801"/>
    </source>
</evidence>
<evidence type="ECO:0000313" key="12">
    <source>
        <dbReference type="Proteomes" id="UP000295399"/>
    </source>
</evidence>
<protein>
    <submittedName>
        <fullName evidence="11">Septal ring factor EnvC (AmiA/AmiB activator)</fullName>
    </submittedName>
</protein>
<feature type="coiled-coil region" evidence="7">
    <location>
        <begin position="62"/>
        <end position="138"/>
    </location>
</feature>
<dbReference type="Pfam" id="PF01551">
    <property type="entry name" value="Peptidase_M23"/>
    <property type="match status" value="1"/>
</dbReference>
<comment type="caution">
    <text evidence="11">The sequence shown here is derived from an EMBL/GenBank/DDBJ whole genome shotgun (WGS) entry which is preliminary data.</text>
</comment>
<evidence type="ECO:0000256" key="7">
    <source>
        <dbReference type="SAM" id="Coils"/>
    </source>
</evidence>
<feature type="region of interest" description="Disordered" evidence="8">
    <location>
        <begin position="388"/>
        <end position="418"/>
    </location>
</feature>
<keyword evidence="6" id="KW-0482">Metalloprotease</keyword>
<dbReference type="Proteomes" id="UP000295399">
    <property type="component" value="Unassembled WGS sequence"/>
</dbReference>
<evidence type="ECO:0000259" key="10">
    <source>
        <dbReference type="Pfam" id="PF01551"/>
    </source>
</evidence>
<feature type="region of interest" description="Disordered" evidence="8">
    <location>
        <begin position="265"/>
        <end position="284"/>
    </location>
</feature>
<feature type="chain" id="PRO_5020427514" evidence="9">
    <location>
        <begin position="41"/>
        <end position="444"/>
    </location>
</feature>
<keyword evidence="4" id="KW-0378">Hydrolase</keyword>
<dbReference type="InterPro" id="IPR011055">
    <property type="entry name" value="Dup_hybrid_motif"/>
</dbReference>
<feature type="signal peptide" evidence="9">
    <location>
        <begin position="1"/>
        <end position="40"/>
    </location>
</feature>
<dbReference type="Gene3D" id="2.70.70.10">
    <property type="entry name" value="Glucose Permease (Domain IIA)"/>
    <property type="match status" value="1"/>
</dbReference>
<reference evidence="11 12" key="1">
    <citation type="submission" date="2019-03" db="EMBL/GenBank/DDBJ databases">
        <title>Genomic Encyclopedia of Type Strains, Phase IV (KMG-IV): sequencing the most valuable type-strain genomes for metagenomic binning, comparative biology and taxonomic classification.</title>
        <authorList>
            <person name="Goeker M."/>
        </authorList>
    </citation>
    <scope>NUCLEOTIDE SEQUENCE [LARGE SCALE GENOMIC DNA]</scope>
    <source>
        <strain evidence="11 12">DSM 2132</strain>
    </source>
</reference>
<keyword evidence="5" id="KW-0862">Zinc</keyword>
<dbReference type="FunCoup" id="A0A4R2PLI3">
    <property type="interactions" value="86"/>
</dbReference>
<keyword evidence="7" id="KW-0175">Coiled coil</keyword>
<evidence type="ECO:0000256" key="1">
    <source>
        <dbReference type="ARBA" id="ARBA00001947"/>
    </source>
</evidence>
<dbReference type="GO" id="GO:0046872">
    <property type="term" value="F:metal ion binding"/>
    <property type="evidence" value="ECO:0007669"/>
    <property type="project" value="UniProtKB-KW"/>
</dbReference>
<sequence>MTGRAAHSTTAGPRPRAPGRLVAALGLAIALSLASAPAHAQQEERARLDRIEAELATRAAEQRKLAEQAQAAGAEAEALTRRLSAVAAEIQSSEARADSLERDIRVVTRRQNDKRAELAERREQMSRTLAALQRLSRQPPALAVLRPGGALDVARGGTLLATLVPQVEARAAAIADDIEDLRTMRARLARDRAALDSTLARLDDRRERLAALLDRRERDRRRLQSELAQEKKKIASLARQAESLEALIDKLEAEQAERQRLLSEALARAGESRPERGKSARDERRLAGLPKAAGDLPLPAQGAIIQAFGAPKELGKTEGVTIRTRAGAQVVAPYDGRILFAGPYKGYGRLLIIDHGEDYLSILAGLDRLYCQEMQWVLAGEPVGAMAAPARTGSAPSSRVAADRAAGTQGPGPTGGTDLYMELRRAGKPVDPLPWLAASIEQMG</sequence>
<dbReference type="CDD" id="cd12797">
    <property type="entry name" value="M23_peptidase"/>
    <property type="match status" value="1"/>
</dbReference>
<accession>A0A4R2PLI3</accession>
<dbReference type="AlphaFoldDB" id="A0A4R2PLI3"/>
<dbReference type="PANTHER" id="PTHR21666:SF288">
    <property type="entry name" value="CELL DIVISION PROTEIN YTFB"/>
    <property type="match status" value="1"/>
</dbReference>
<dbReference type="Gene3D" id="6.10.250.3150">
    <property type="match status" value="1"/>
</dbReference>
<dbReference type="GO" id="GO:0004222">
    <property type="term" value="F:metalloendopeptidase activity"/>
    <property type="evidence" value="ECO:0007669"/>
    <property type="project" value="TreeGrafter"/>
</dbReference>
<dbReference type="InParanoid" id="A0A4R2PLI3"/>
<dbReference type="EMBL" id="SLXO01000003">
    <property type="protein sequence ID" value="TCP36472.1"/>
    <property type="molecule type" value="Genomic_DNA"/>
</dbReference>
<dbReference type="InterPro" id="IPR016047">
    <property type="entry name" value="M23ase_b-sheet_dom"/>
</dbReference>
<keyword evidence="12" id="KW-1185">Reference proteome</keyword>
<evidence type="ECO:0000256" key="9">
    <source>
        <dbReference type="SAM" id="SignalP"/>
    </source>
</evidence>
<keyword evidence="2" id="KW-0645">Protease</keyword>
<evidence type="ECO:0000313" key="11">
    <source>
        <dbReference type="EMBL" id="TCP36472.1"/>
    </source>
</evidence>
<dbReference type="SUPFAM" id="SSF51261">
    <property type="entry name" value="Duplicated hybrid motif"/>
    <property type="match status" value="1"/>
</dbReference>
<gene>
    <name evidence="11" type="ORF">EV659_103364</name>
</gene>
<keyword evidence="9" id="KW-0732">Signal</keyword>
<evidence type="ECO:0000256" key="6">
    <source>
        <dbReference type="ARBA" id="ARBA00023049"/>
    </source>
</evidence>
<feature type="compositionally biased region" description="Basic and acidic residues" evidence="8">
    <location>
        <begin position="270"/>
        <end position="284"/>
    </location>
</feature>
<feature type="domain" description="M23ase beta-sheet core" evidence="10">
    <location>
        <begin position="317"/>
        <end position="432"/>
    </location>
</feature>
<dbReference type="InterPro" id="IPR050570">
    <property type="entry name" value="Cell_wall_metabolism_enzyme"/>
</dbReference>
<dbReference type="GO" id="GO:0006508">
    <property type="term" value="P:proteolysis"/>
    <property type="evidence" value="ECO:0007669"/>
    <property type="project" value="UniProtKB-KW"/>
</dbReference>
<proteinExistence type="predicted"/>